<evidence type="ECO:0000256" key="1">
    <source>
        <dbReference type="SAM" id="Phobius"/>
    </source>
</evidence>
<keyword evidence="1" id="KW-1133">Transmembrane helix</keyword>
<keyword evidence="1" id="KW-0812">Transmembrane</keyword>
<comment type="caution">
    <text evidence="2">The sequence shown here is derived from an EMBL/GenBank/DDBJ whole genome shotgun (WGS) entry which is preliminary data.</text>
</comment>
<keyword evidence="1" id="KW-0472">Membrane</keyword>
<evidence type="ECO:0008006" key="4">
    <source>
        <dbReference type="Google" id="ProtNLM"/>
    </source>
</evidence>
<protein>
    <recommendedName>
        <fullName evidence="4">DUF2975 domain-containing protein</fullName>
    </recommendedName>
</protein>
<feature type="transmembrane region" description="Helical" evidence="1">
    <location>
        <begin position="15"/>
        <end position="38"/>
    </location>
</feature>
<feature type="transmembrane region" description="Helical" evidence="1">
    <location>
        <begin position="97"/>
        <end position="117"/>
    </location>
</feature>
<reference evidence="2 3" key="1">
    <citation type="submission" date="2020-07" db="EMBL/GenBank/DDBJ databases">
        <title>Sequencing the genomes of 1000 actinobacteria strains.</title>
        <authorList>
            <person name="Klenk H.-P."/>
        </authorList>
    </citation>
    <scope>NUCLEOTIDE SEQUENCE [LARGE SCALE GENOMIC DNA]</scope>
    <source>
        <strain evidence="2 3">DSM 44442</strain>
    </source>
</reference>
<dbReference type="RefSeq" id="WP_179827676.1">
    <property type="nucleotide sequence ID" value="NZ_JACCFS010000001.1"/>
</dbReference>
<evidence type="ECO:0000313" key="2">
    <source>
        <dbReference type="EMBL" id="NYJ37184.1"/>
    </source>
</evidence>
<dbReference type="InterPro" id="IPR021354">
    <property type="entry name" value="DUF2975"/>
</dbReference>
<feature type="transmembrane region" description="Helical" evidence="1">
    <location>
        <begin position="138"/>
        <end position="163"/>
    </location>
</feature>
<proteinExistence type="predicted"/>
<organism evidence="2 3">
    <name type="scientific">Nocardiopsis aegyptia</name>
    <dbReference type="NCBI Taxonomy" id="220378"/>
    <lineage>
        <taxon>Bacteria</taxon>
        <taxon>Bacillati</taxon>
        <taxon>Actinomycetota</taxon>
        <taxon>Actinomycetes</taxon>
        <taxon>Streptosporangiales</taxon>
        <taxon>Nocardiopsidaceae</taxon>
        <taxon>Nocardiopsis</taxon>
    </lineage>
</organism>
<feature type="transmembrane region" description="Helical" evidence="1">
    <location>
        <begin position="175"/>
        <end position="200"/>
    </location>
</feature>
<name>A0A7Z0ERX9_9ACTN</name>
<dbReference type="AlphaFoldDB" id="A0A7Z0ERX9"/>
<dbReference type="EMBL" id="JACCFS010000001">
    <property type="protein sequence ID" value="NYJ37184.1"/>
    <property type="molecule type" value="Genomic_DNA"/>
</dbReference>
<dbReference type="Proteomes" id="UP000572051">
    <property type="component" value="Unassembled WGS sequence"/>
</dbReference>
<evidence type="ECO:0000313" key="3">
    <source>
        <dbReference type="Proteomes" id="UP000572051"/>
    </source>
</evidence>
<accession>A0A7Z0ERX9</accession>
<sequence length="217" mass="22793">MGVLTSLRWSKPDNLIAHVVLVVSIVGTGLLGLFQLVWITPLLSAGGAGPMNTVTVFRPDGVPEPRVAAATSGQDVTVTGTGQMVIEFHEPTTLERFLLVAPALLGVVATLVVLVMVHRLITSLDRGEPFVPANARRVYVIALTVLIGSVALPMVATVCGNALRAGALESDAFAFHFVVFGEGGISPALLFTGFLLAALAEVFRRGTRLRADVEGLV</sequence>
<gene>
    <name evidence="2" type="ORF">HNR10_005065</name>
</gene>
<keyword evidence="3" id="KW-1185">Reference proteome</keyword>
<dbReference type="Pfam" id="PF11188">
    <property type="entry name" value="DUF2975"/>
    <property type="match status" value="1"/>
</dbReference>